<evidence type="ECO:0000313" key="5">
    <source>
        <dbReference type="Proteomes" id="UP000597444"/>
    </source>
</evidence>
<dbReference type="CDD" id="cd00413">
    <property type="entry name" value="Glyco_hydrolase_16"/>
    <property type="match status" value="1"/>
</dbReference>
<dbReference type="InterPro" id="IPR000421">
    <property type="entry name" value="FA58C"/>
</dbReference>
<dbReference type="InterPro" id="IPR000757">
    <property type="entry name" value="Beta-glucanase-like"/>
</dbReference>
<feature type="domain" description="GH16" evidence="3">
    <location>
        <begin position="222"/>
        <end position="464"/>
    </location>
</feature>
<dbReference type="Pfam" id="PF00722">
    <property type="entry name" value="Glyco_hydro_16"/>
    <property type="match status" value="1"/>
</dbReference>
<gene>
    <name evidence="4" type="ORF">KSF_063950</name>
</gene>
<evidence type="ECO:0008006" key="6">
    <source>
        <dbReference type="Google" id="ProtNLM"/>
    </source>
</evidence>
<dbReference type="EMBL" id="BNJK01000001">
    <property type="protein sequence ID" value="GHO96347.1"/>
    <property type="molecule type" value="Genomic_DNA"/>
</dbReference>
<dbReference type="PROSITE" id="PS51762">
    <property type="entry name" value="GH16_2"/>
    <property type="match status" value="1"/>
</dbReference>
<dbReference type="Gene3D" id="2.60.120.200">
    <property type="match status" value="1"/>
</dbReference>
<proteinExistence type="predicted"/>
<dbReference type="Pfam" id="PF00754">
    <property type="entry name" value="F5_F8_type_C"/>
    <property type="match status" value="1"/>
</dbReference>
<dbReference type="SUPFAM" id="SSF49785">
    <property type="entry name" value="Galactose-binding domain-like"/>
    <property type="match status" value="1"/>
</dbReference>
<dbReference type="PROSITE" id="PS50022">
    <property type="entry name" value="FA58C_3"/>
    <property type="match status" value="1"/>
</dbReference>
<accession>A0A8J3N6Q2</accession>
<dbReference type="Gene3D" id="2.60.120.260">
    <property type="entry name" value="Galactose-binding domain-like"/>
    <property type="match status" value="1"/>
</dbReference>
<dbReference type="Proteomes" id="UP000597444">
    <property type="component" value="Unassembled WGS sequence"/>
</dbReference>
<feature type="region of interest" description="Disordered" evidence="1">
    <location>
        <begin position="179"/>
        <end position="237"/>
    </location>
</feature>
<feature type="compositionally biased region" description="Polar residues" evidence="1">
    <location>
        <begin position="208"/>
        <end position="228"/>
    </location>
</feature>
<comment type="caution">
    <text evidence="4">The sequence shown here is derived from an EMBL/GenBank/DDBJ whole genome shotgun (WGS) entry which is preliminary data.</text>
</comment>
<feature type="domain" description="F5/8 type C" evidence="2">
    <location>
        <begin position="38"/>
        <end position="174"/>
    </location>
</feature>
<evidence type="ECO:0000259" key="2">
    <source>
        <dbReference type="PROSITE" id="PS50022"/>
    </source>
</evidence>
<sequence length="464" mass="49965">MQKVSWKGRLRQKRVILFILAVVGVSCLVNLALLPRLIYASTLQDDSQPISRNRPAIASSTLSVTRSPQAAVDGNSKTRWTSATGAVQWLAVDFDTSATFQRVVLQWDTSYARAYTLQVSDDGSRWTVIYTQNNGQGNTETMDVVGKGRYIRLVATNGVTKNGYSLWELQVYGQAGTATPTPTVEATPTVEPTPTVETTSTPDVEPTATSGTELTPTPTIPADSNASPSGEAMPKGDLPGWHQVFTEDFSTDVAIGGFLNAYGKKFTVYDDGWPDTAGSYHGAPSRYYPSKVLSAKGGLLDLYLHTEKGTPMAAAILPILKDHMYGKYTIRFKSDSLKGFKTAWLLWPDSQNGGEGAADGEIDFPEGPLDGNINAFMHPKGGGQQDAFDSGVAYTSWHTASLEWSPGKVKFILDGKSIGTSTKGVPNTPMQWVIQTESCLDGCPSPSTAGHLQIDWAVAYTPAS</sequence>
<dbReference type="InterPro" id="IPR013320">
    <property type="entry name" value="ConA-like_dom_sf"/>
</dbReference>
<organism evidence="4 5">
    <name type="scientific">Reticulibacter mediterranei</name>
    <dbReference type="NCBI Taxonomy" id="2778369"/>
    <lineage>
        <taxon>Bacteria</taxon>
        <taxon>Bacillati</taxon>
        <taxon>Chloroflexota</taxon>
        <taxon>Ktedonobacteria</taxon>
        <taxon>Ktedonobacterales</taxon>
        <taxon>Reticulibacteraceae</taxon>
        <taxon>Reticulibacter</taxon>
    </lineage>
</organism>
<dbReference type="AlphaFoldDB" id="A0A8J3N6Q2"/>
<dbReference type="InterPro" id="IPR008979">
    <property type="entry name" value="Galactose-bd-like_sf"/>
</dbReference>
<dbReference type="GO" id="GO:0005975">
    <property type="term" value="P:carbohydrate metabolic process"/>
    <property type="evidence" value="ECO:0007669"/>
    <property type="project" value="InterPro"/>
</dbReference>
<name>A0A8J3N6Q2_9CHLR</name>
<feature type="compositionally biased region" description="Low complexity" evidence="1">
    <location>
        <begin position="179"/>
        <end position="207"/>
    </location>
</feature>
<evidence type="ECO:0000256" key="1">
    <source>
        <dbReference type="SAM" id="MobiDB-lite"/>
    </source>
</evidence>
<dbReference type="GO" id="GO:0004553">
    <property type="term" value="F:hydrolase activity, hydrolyzing O-glycosyl compounds"/>
    <property type="evidence" value="ECO:0007669"/>
    <property type="project" value="InterPro"/>
</dbReference>
<evidence type="ECO:0000313" key="4">
    <source>
        <dbReference type="EMBL" id="GHO96347.1"/>
    </source>
</evidence>
<reference evidence="4" key="1">
    <citation type="submission" date="2020-10" db="EMBL/GenBank/DDBJ databases">
        <title>Taxonomic study of unclassified bacteria belonging to the class Ktedonobacteria.</title>
        <authorList>
            <person name="Yabe S."/>
            <person name="Wang C.M."/>
            <person name="Zheng Y."/>
            <person name="Sakai Y."/>
            <person name="Cavaletti L."/>
            <person name="Monciardini P."/>
            <person name="Donadio S."/>
        </authorList>
    </citation>
    <scope>NUCLEOTIDE SEQUENCE</scope>
    <source>
        <strain evidence="4">ID150040</strain>
    </source>
</reference>
<evidence type="ECO:0000259" key="3">
    <source>
        <dbReference type="PROSITE" id="PS51762"/>
    </source>
</evidence>
<dbReference type="SUPFAM" id="SSF49899">
    <property type="entry name" value="Concanavalin A-like lectins/glucanases"/>
    <property type="match status" value="1"/>
</dbReference>
<protein>
    <recommendedName>
        <fullName evidence="6">Glycoside hydrolase</fullName>
    </recommendedName>
</protein>
<dbReference type="PROSITE" id="PS51257">
    <property type="entry name" value="PROKAR_LIPOPROTEIN"/>
    <property type="match status" value="1"/>
</dbReference>
<keyword evidence="5" id="KW-1185">Reference proteome</keyword>